<dbReference type="InterPro" id="IPR011032">
    <property type="entry name" value="GroES-like_sf"/>
</dbReference>
<keyword evidence="1" id="KW-0521">NADP</keyword>
<name>A0ABV1NUR8_9ACTN</name>
<evidence type="ECO:0000313" key="5">
    <source>
        <dbReference type="EMBL" id="MEQ7846262.1"/>
    </source>
</evidence>
<dbReference type="Pfam" id="PF13602">
    <property type="entry name" value="ADH_zinc_N_2"/>
    <property type="match status" value="1"/>
</dbReference>
<dbReference type="NCBIfam" id="TIGR02817">
    <property type="entry name" value="adh_fam_1"/>
    <property type="match status" value="1"/>
</dbReference>
<comment type="similarity">
    <text evidence="2">Belongs to the zinc-containing alcohol dehydrogenase family. Quinone oxidoreductase subfamily.</text>
</comment>
<reference evidence="5 6" key="1">
    <citation type="submission" date="2024-02" db="EMBL/GenBank/DDBJ databases">
        <title>Full genome sequence of Nocardioides kribbensis.</title>
        <authorList>
            <person name="Poletto B.L."/>
            <person name="Silva G."/>
            <person name="Galante D."/>
            <person name="Campos K.R."/>
            <person name="Santos M.B.N."/>
            <person name="Sacchi C.T."/>
        </authorList>
    </citation>
    <scope>NUCLEOTIDE SEQUENCE [LARGE SCALE GENOMIC DNA]</scope>
    <source>
        <strain evidence="5 6">O4R</strain>
    </source>
</reference>
<dbReference type="InterPro" id="IPR014182">
    <property type="entry name" value="ADH_Zn_typ-1"/>
</dbReference>
<dbReference type="Gene3D" id="3.40.50.720">
    <property type="entry name" value="NAD(P)-binding Rossmann-like Domain"/>
    <property type="match status" value="1"/>
</dbReference>
<dbReference type="EMBL" id="JBEGDP010000002">
    <property type="protein sequence ID" value="MEQ7846262.1"/>
    <property type="molecule type" value="Genomic_DNA"/>
</dbReference>
<dbReference type="SUPFAM" id="SSF50129">
    <property type="entry name" value="GroES-like"/>
    <property type="match status" value="1"/>
</dbReference>
<keyword evidence="6" id="KW-1185">Reference proteome</keyword>
<evidence type="ECO:0000313" key="6">
    <source>
        <dbReference type="Proteomes" id="UP001482520"/>
    </source>
</evidence>
<dbReference type="InterPro" id="IPR051603">
    <property type="entry name" value="Zinc-ADH_QOR/CCCR"/>
</dbReference>
<sequence>MSEQSPAVTPDTSSAPGTTPGTTAPGATMRAVGLRRCLPVTDPESLVDVELPRPDVGPRDLLVEVRAVSVNPVDTKVRSGAIPDDRADERPDGVRVLGYDAAGVVVEVGSEVELFAVGDEVYYAGHLMRQGSDAELHAVDERLVGRKPSTLGFAEAAALPLTAITAWEGLFDKLRLHEASQGTLLLPGAAGGVGSMVLQLVRELLPGVRVVATASRAESRAWVEQLGAAAVVDHRADDLLEQVRLAAPDGVAWVFTSRVEQPGQLELYTEVLDPFGEIVAIDDPEVLDIAALKPKSLSVHWELMFTRALTGGEQQRSQHDLLDRVADLVDAGRVRSTATTVLSPIDAATLRRAHGLVEDGHVVGKVVVAAAGEVPA</sequence>
<dbReference type="SMART" id="SM00829">
    <property type="entry name" value="PKS_ER"/>
    <property type="match status" value="1"/>
</dbReference>
<organism evidence="5 6">
    <name type="scientific">Nocardioides kribbensis</name>
    <dbReference type="NCBI Taxonomy" id="305517"/>
    <lineage>
        <taxon>Bacteria</taxon>
        <taxon>Bacillati</taxon>
        <taxon>Actinomycetota</taxon>
        <taxon>Actinomycetes</taxon>
        <taxon>Propionibacteriales</taxon>
        <taxon>Nocardioidaceae</taxon>
        <taxon>Nocardioides</taxon>
    </lineage>
</organism>
<accession>A0ABV1NUR8</accession>
<protein>
    <recommendedName>
        <fullName evidence="2">Zinc-type alcohol dehydrogenase-like protein</fullName>
    </recommendedName>
</protein>
<gene>
    <name evidence="5" type="ORF">V6R90_03160</name>
</gene>
<dbReference type="Proteomes" id="UP001482520">
    <property type="component" value="Unassembled WGS sequence"/>
</dbReference>
<dbReference type="Gene3D" id="3.90.180.10">
    <property type="entry name" value="Medium-chain alcohol dehydrogenases, catalytic domain"/>
    <property type="match status" value="1"/>
</dbReference>
<feature type="compositionally biased region" description="Polar residues" evidence="3">
    <location>
        <begin position="1"/>
        <end position="11"/>
    </location>
</feature>
<feature type="domain" description="Enoyl reductase (ER)" evidence="4">
    <location>
        <begin position="41"/>
        <end position="368"/>
    </location>
</feature>
<keyword evidence="2" id="KW-0479">Metal-binding</keyword>
<keyword evidence="2" id="KW-0862">Zinc</keyword>
<dbReference type="PANTHER" id="PTHR44154:SF1">
    <property type="entry name" value="QUINONE OXIDOREDUCTASE"/>
    <property type="match status" value="1"/>
</dbReference>
<dbReference type="RefSeq" id="WP_349803765.1">
    <property type="nucleotide sequence ID" value="NZ_JBEGDP010000002.1"/>
</dbReference>
<dbReference type="SUPFAM" id="SSF51735">
    <property type="entry name" value="NAD(P)-binding Rossmann-fold domains"/>
    <property type="match status" value="1"/>
</dbReference>
<feature type="compositionally biased region" description="Low complexity" evidence="3">
    <location>
        <begin position="12"/>
        <end position="28"/>
    </location>
</feature>
<dbReference type="InterPro" id="IPR020843">
    <property type="entry name" value="ER"/>
</dbReference>
<comment type="caution">
    <text evidence="5">The sequence shown here is derived from an EMBL/GenBank/DDBJ whole genome shotgun (WGS) entry which is preliminary data.</text>
</comment>
<feature type="region of interest" description="Disordered" evidence="3">
    <location>
        <begin position="1"/>
        <end position="30"/>
    </location>
</feature>
<keyword evidence="2" id="KW-0560">Oxidoreductase</keyword>
<dbReference type="Pfam" id="PF08240">
    <property type="entry name" value="ADH_N"/>
    <property type="match status" value="1"/>
</dbReference>
<proteinExistence type="inferred from homology"/>
<dbReference type="InterPro" id="IPR013154">
    <property type="entry name" value="ADH-like_N"/>
</dbReference>
<evidence type="ECO:0000256" key="2">
    <source>
        <dbReference type="RuleBase" id="RU364000"/>
    </source>
</evidence>
<dbReference type="CDD" id="cd08252">
    <property type="entry name" value="AL_MDR"/>
    <property type="match status" value="1"/>
</dbReference>
<dbReference type="PANTHER" id="PTHR44154">
    <property type="entry name" value="QUINONE OXIDOREDUCTASE"/>
    <property type="match status" value="1"/>
</dbReference>
<dbReference type="InterPro" id="IPR036291">
    <property type="entry name" value="NAD(P)-bd_dom_sf"/>
</dbReference>
<evidence type="ECO:0000256" key="3">
    <source>
        <dbReference type="SAM" id="MobiDB-lite"/>
    </source>
</evidence>
<evidence type="ECO:0000256" key="1">
    <source>
        <dbReference type="ARBA" id="ARBA00022857"/>
    </source>
</evidence>
<evidence type="ECO:0000259" key="4">
    <source>
        <dbReference type="SMART" id="SM00829"/>
    </source>
</evidence>